<evidence type="ECO:0000313" key="7">
    <source>
        <dbReference type="Proteomes" id="UP001143981"/>
    </source>
</evidence>
<accession>A0A9W7YHM4</accession>
<dbReference type="InterPro" id="IPR001314">
    <property type="entry name" value="Peptidase_S1A"/>
</dbReference>
<name>A0A9W7YHM4_9FUNG</name>
<evidence type="ECO:0000256" key="2">
    <source>
        <dbReference type="ARBA" id="ARBA00023157"/>
    </source>
</evidence>
<gene>
    <name evidence="6" type="ORF">LPJ61_000810</name>
</gene>
<feature type="signal peptide" evidence="4">
    <location>
        <begin position="1"/>
        <end position="23"/>
    </location>
</feature>
<dbReference type="InterPro" id="IPR009003">
    <property type="entry name" value="Peptidase_S1_PA"/>
</dbReference>
<dbReference type="PROSITE" id="PS00134">
    <property type="entry name" value="TRYPSIN_HIS"/>
    <property type="match status" value="1"/>
</dbReference>
<keyword evidence="4" id="KW-0732">Signal</keyword>
<evidence type="ECO:0000256" key="1">
    <source>
        <dbReference type="ARBA" id="ARBA00007664"/>
    </source>
</evidence>
<dbReference type="PANTHER" id="PTHR24276:SF98">
    <property type="entry name" value="FI18310P1-RELATED"/>
    <property type="match status" value="1"/>
</dbReference>
<dbReference type="SUPFAM" id="SSF50494">
    <property type="entry name" value="Trypsin-like serine proteases"/>
    <property type="match status" value="1"/>
</dbReference>
<dbReference type="OrthoDB" id="6380398at2759"/>
<organism evidence="6 7">
    <name type="scientific">Coemansia biformis</name>
    <dbReference type="NCBI Taxonomy" id="1286918"/>
    <lineage>
        <taxon>Eukaryota</taxon>
        <taxon>Fungi</taxon>
        <taxon>Fungi incertae sedis</taxon>
        <taxon>Zoopagomycota</taxon>
        <taxon>Kickxellomycotina</taxon>
        <taxon>Kickxellomycetes</taxon>
        <taxon>Kickxellales</taxon>
        <taxon>Kickxellaceae</taxon>
        <taxon>Coemansia</taxon>
    </lineage>
</organism>
<dbReference type="InterPro" id="IPR043504">
    <property type="entry name" value="Peptidase_S1_PA_chymotrypsin"/>
</dbReference>
<dbReference type="Gene3D" id="2.40.10.10">
    <property type="entry name" value="Trypsin-like serine proteases"/>
    <property type="match status" value="1"/>
</dbReference>
<comment type="similarity">
    <text evidence="1">Belongs to the peptidase S1 family.</text>
</comment>
<dbReference type="InterPro" id="IPR018114">
    <property type="entry name" value="TRYPSIN_HIS"/>
</dbReference>
<comment type="caution">
    <text evidence="6">The sequence shown here is derived from an EMBL/GenBank/DDBJ whole genome shotgun (WGS) entry which is preliminary data.</text>
</comment>
<feature type="chain" id="PRO_5040903385" description="Peptidase S1 domain-containing protein" evidence="4">
    <location>
        <begin position="24"/>
        <end position="337"/>
    </location>
</feature>
<proteinExistence type="inferred from homology"/>
<dbReference type="GO" id="GO:0004252">
    <property type="term" value="F:serine-type endopeptidase activity"/>
    <property type="evidence" value="ECO:0007669"/>
    <property type="project" value="InterPro"/>
</dbReference>
<dbReference type="SMART" id="SM00020">
    <property type="entry name" value="Tryp_SPc"/>
    <property type="match status" value="1"/>
</dbReference>
<dbReference type="Proteomes" id="UP001143981">
    <property type="component" value="Unassembled WGS sequence"/>
</dbReference>
<dbReference type="PROSITE" id="PS50240">
    <property type="entry name" value="TRYPSIN_DOM"/>
    <property type="match status" value="1"/>
</dbReference>
<feature type="domain" description="Peptidase S1" evidence="5">
    <location>
        <begin position="33"/>
        <end position="274"/>
    </location>
</feature>
<dbReference type="Pfam" id="PF00089">
    <property type="entry name" value="Trypsin"/>
    <property type="match status" value="1"/>
</dbReference>
<feature type="region of interest" description="Disordered" evidence="3">
    <location>
        <begin position="280"/>
        <end position="322"/>
    </location>
</feature>
<dbReference type="CDD" id="cd00190">
    <property type="entry name" value="Tryp_SPc"/>
    <property type="match status" value="1"/>
</dbReference>
<keyword evidence="7" id="KW-1185">Reference proteome</keyword>
<dbReference type="AlphaFoldDB" id="A0A9W7YHM4"/>
<sequence length="337" mass="35823">MVRLVLVAALALAGVLVPRAAEGSPLLDVVKRIYNGQYVPDSEAPYAVSVYKWKPDGNGGICGGTLISDRHVVTAAHCLTSVDDPFKDTFTVKVGYNSQYRDKQTQVKATKVTIHSDYGANNDDKYDIAILEIPAIKFGQNAQRMLIDNGKLDENQPLLAVGWGRTESDNGLPNRLKKATIIIGSPGDCKKFKSEFDTSNGPRVCALKKLTPGKGICMGDSGSGVSVDRGGTQYFAGLGSRIVFFGGSACGSADSASFFVHIASQLDFITRTTGLTREYLLGSGSKAPPPDPSSDDDSDSAPPDPPHSDDAPKPSPHANKDVATVTKTVYLIIPCQT</sequence>
<dbReference type="PRINTS" id="PR00722">
    <property type="entry name" value="CHYMOTRYPSIN"/>
</dbReference>
<evidence type="ECO:0000313" key="6">
    <source>
        <dbReference type="EMBL" id="KAJ1734936.1"/>
    </source>
</evidence>
<reference evidence="6" key="1">
    <citation type="submission" date="2022-07" db="EMBL/GenBank/DDBJ databases">
        <title>Phylogenomic reconstructions and comparative analyses of Kickxellomycotina fungi.</title>
        <authorList>
            <person name="Reynolds N.K."/>
            <person name="Stajich J.E."/>
            <person name="Barry K."/>
            <person name="Grigoriev I.V."/>
            <person name="Crous P."/>
            <person name="Smith M.E."/>
        </authorList>
    </citation>
    <scope>NUCLEOTIDE SEQUENCE</scope>
    <source>
        <strain evidence="6">BCRC 34381</strain>
    </source>
</reference>
<dbReference type="EMBL" id="JANBOI010000049">
    <property type="protein sequence ID" value="KAJ1734936.1"/>
    <property type="molecule type" value="Genomic_DNA"/>
</dbReference>
<dbReference type="InterPro" id="IPR001254">
    <property type="entry name" value="Trypsin_dom"/>
</dbReference>
<keyword evidence="2" id="KW-1015">Disulfide bond</keyword>
<dbReference type="GO" id="GO:0006508">
    <property type="term" value="P:proteolysis"/>
    <property type="evidence" value="ECO:0007669"/>
    <property type="project" value="InterPro"/>
</dbReference>
<evidence type="ECO:0000259" key="5">
    <source>
        <dbReference type="PROSITE" id="PS50240"/>
    </source>
</evidence>
<protein>
    <recommendedName>
        <fullName evidence="5">Peptidase S1 domain-containing protein</fullName>
    </recommendedName>
</protein>
<evidence type="ECO:0000256" key="3">
    <source>
        <dbReference type="SAM" id="MobiDB-lite"/>
    </source>
</evidence>
<dbReference type="PANTHER" id="PTHR24276">
    <property type="entry name" value="POLYSERASE-RELATED"/>
    <property type="match status" value="1"/>
</dbReference>
<dbReference type="InterPro" id="IPR050430">
    <property type="entry name" value="Peptidase_S1"/>
</dbReference>
<evidence type="ECO:0000256" key="4">
    <source>
        <dbReference type="SAM" id="SignalP"/>
    </source>
</evidence>